<evidence type="ECO:0000259" key="1">
    <source>
        <dbReference type="Pfam" id="PF08818"/>
    </source>
</evidence>
<dbReference type="Proteomes" id="UP001144096">
    <property type="component" value="Unassembled WGS sequence"/>
</dbReference>
<feature type="domain" description="YdhG-like" evidence="1">
    <location>
        <begin position="14"/>
        <end position="121"/>
    </location>
</feature>
<proteinExistence type="predicted"/>
<keyword evidence="3" id="KW-1185">Reference proteome</keyword>
<sequence>MTHEEYFAALAEPRQGELRALHALIREAAPDLAPTMVSGLPGYGHYRYRYASGREGEAATVSLASRKNGISLYVSCVAGDRYLPELFADRLPGASVGRSCVRFKRLSDVDIGVLRELLRAAAETPPAGVV</sequence>
<dbReference type="InterPro" id="IPR014922">
    <property type="entry name" value="YdhG-like"/>
</dbReference>
<dbReference type="EMBL" id="JAMXQV010000013">
    <property type="protein sequence ID" value="MCR6485885.1"/>
    <property type="molecule type" value="Genomic_DNA"/>
</dbReference>
<name>A0A9X2NFE7_9PSEU</name>
<evidence type="ECO:0000313" key="2">
    <source>
        <dbReference type="EMBL" id="MCR6485885.1"/>
    </source>
</evidence>
<dbReference type="RefSeq" id="WP_257922477.1">
    <property type="nucleotide sequence ID" value="NZ_JAMXQV010000013.1"/>
</dbReference>
<accession>A0A9X2NFE7</accession>
<dbReference type="Gene3D" id="3.90.1150.200">
    <property type="match status" value="1"/>
</dbReference>
<dbReference type="SUPFAM" id="SSF159888">
    <property type="entry name" value="YdhG-like"/>
    <property type="match status" value="1"/>
</dbReference>
<comment type="caution">
    <text evidence="2">The sequence shown here is derived from an EMBL/GenBank/DDBJ whole genome shotgun (WGS) entry which is preliminary data.</text>
</comment>
<evidence type="ECO:0000313" key="3">
    <source>
        <dbReference type="Proteomes" id="UP001144096"/>
    </source>
</evidence>
<gene>
    <name evidence="2" type="ORF">M8542_23960</name>
</gene>
<dbReference type="AlphaFoldDB" id="A0A9X2NFE7"/>
<reference evidence="2" key="1">
    <citation type="submission" date="2022-06" db="EMBL/GenBank/DDBJ databases">
        <title>Amycolatopsis iheyaensis sp. nov., a new species of the genus Amycolatopsis isolated from soil in Iheya island, Japan.</title>
        <authorList>
            <person name="Ngamcharungchit C."/>
            <person name="Kanto H."/>
            <person name="Take A."/>
            <person name="Intra B."/>
            <person name="Matsumoto A."/>
            <person name="Panbangred W."/>
            <person name="Inahashi Y."/>
        </authorList>
    </citation>
    <scope>NUCLEOTIDE SEQUENCE</scope>
    <source>
        <strain evidence="2">OK19-0408</strain>
    </source>
</reference>
<organism evidence="2 3">
    <name type="scientific">Amycolatopsis iheyensis</name>
    <dbReference type="NCBI Taxonomy" id="2945988"/>
    <lineage>
        <taxon>Bacteria</taxon>
        <taxon>Bacillati</taxon>
        <taxon>Actinomycetota</taxon>
        <taxon>Actinomycetes</taxon>
        <taxon>Pseudonocardiales</taxon>
        <taxon>Pseudonocardiaceae</taxon>
        <taxon>Amycolatopsis</taxon>
    </lineage>
</organism>
<dbReference type="Pfam" id="PF08818">
    <property type="entry name" value="DUF1801"/>
    <property type="match status" value="1"/>
</dbReference>
<protein>
    <submittedName>
        <fullName evidence="2">DUF1801 domain-containing protein</fullName>
    </submittedName>
</protein>